<comment type="caution">
    <text evidence="2">The sequence shown here is derived from an EMBL/GenBank/DDBJ whole genome shotgun (WGS) entry which is preliminary data.</text>
</comment>
<protein>
    <submittedName>
        <fullName evidence="2">DUF2141 domain-containing protein</fullName>
    </submittedName>
</protein>
<dbReference type="RefSeq" id="WP_311368348.1">
    <property type="nucleotide sequence ID" value="NZ_JAVRHX010000002.1"/>
</dbReference>
<dbReference type="InterPro" id="IPR018673">
    <property type="entry name" value="DUF2141"/>
</dbReference>
<sequence length="152" mass="16496">MKTITKTFLTLIPSCIFTLSMAISSSATFASELEVNLTDIEKQSGQILLAIYDSEDAYNGNGEPIQTASIDVYEESITLNFNGLPDGTYAIKLIHDLNNNGQMDINAMGLPQDGYGFSNNVGKYGLPPFNAAKFDVIDTATIKMVVRPPVSF</sequence>
<organism evidence="2 3">
    <name type="scientific">Glaciecola petra</name>
    <dbReference type="NCBI Taxonomy" id="3075602"/>
    <lineage>
        <taxon>Bacteria</taxon>
        <taxon>Pseudomonadati</taxon>
        <taxon>Pseudomonadota</taxon>
        <taxon>Gammaproteobacteria</taxon>
        <taxon>Alteromonadales</taxon>
        <taxon>Alteromonadaceae</taxon>
        <taxon>Glaciecola</taxon>
    </lineage>
</organism>
<evidence type="ECO:0000256" key="1">
    <source>
        <dbReference type="SAM" id="SignalP"/>
    </source>
</evidence>
<dbReference type="EMBL" id="JAVRHX010000002">
    <property type="protein sequence ID" value="MDT0594824.1"/>
    <property type="molecule type" value="Genomic_DNA"/>
</dbReference>
<reference evidence="2 3" key="1">
    <citation type="submission" date="2023-09" db="EMBL/GenBank/DDBJ databases">
        <authorList>
            <person name="Rey-Velasco X."/>
        </authorList>
    </citation>
    <scope>NUCLEOTIDE SEQUENCE [LARGE SCALE GENOMIC DNA]</scope>
    <source>
        <strain evidence="2 3">P117</strain>
    </source>
</reference>
<accession>A0ABU2ZQC0</accession>
<evidence type="ECO:0000313" key="3">
    <source>
        <dbReference type="Proteomes" id="UP001253545"/>
    </source>
</evidence>
<name>A0ABU2ZQC0_9ALTE</name>
<dbReference type="Proteomes" id="UP001253545">
    <property type="component" value="Unassembled WGS sequence"/>
</dbReference>
<feature type="chain" id="PRO_5046281852" evidence="1">
    <location>
        <begin position="31"/>
        <end position="152"/>
    </location>
</feature>
<dbReference type="Pfam" id="PF09912">
    <property type="entry name" value="DUF2141"/>
    <property type="match status" value="1"/>
</dbReference>
<gene>
    <name evidence="2" type="ORF">RM552_08235</name>
</gene>
<keyword evidence="1" id="KW-0732">Signal</keyword>
<feature type="signal peptide" evidence="1">
    <location>
        <begin position="1"/>
        <end position="30"/>
    </location>
</feature>
<keyword evidence="3" id="KW-1185">Reference proteome</keyword>
<evidence type="ECO:0000313" key="2">
    <source>
        <dbReference type="EMBL" id="MDT0594824.1"/>
    </source>
</evidence>
<proteinExistence type="predicted"/>